<comment type="similarity">
    <text evidence="16">Belongs to the transpeptidase family. FtsI subfamily.</text>
</comment>
<evidence type="ECO:0000256" key="7">
    <source>
        <dbReference type="ARBA" id="ARBA00022692"/>
    </source>
</evidence>
<dbReference type="Proteomes" id="UP000515240">
    <property type="component" value="Chromosome"/>
</dbReference>
<dbReference type="InterPro" id="IPR050515">
    <property type="entry name" value="Beta-lactam/transpept"/>
</dbReference>
<dbReference type="GO" id="GO:0008658">
    <property type="term" value="F:penicillin binding"/>
    <property type="evidence" value="ECO:0007669"/>
    <property type="project" value="InterPro"/>
</dbReference>
<dbReference type="EC" id="3.4.16.4" evidence="16"/>
<comment type="catalytic activity">
    <reaction evidence="16">
        <text>Preferential cleavage: (Ac)2-L-Lys-D-Ala-|-D-Ala. Also transpeptidation of peptidyl-alanyl moieties that are N-acyl substituents of D-alanine.</text>
        <dbReference type="EC" id="3.4.16.4"/>
    </reaction>
</comment>
<dbReference type="GO" id="GO:0071555">
    <property type="term" value="P:cell wall organization"/>
    <property type="evidence" value="ECO:0007669"/>
    <property type="project" value="UniProtKB-KW"/>
</dbReference>
<dbReference type="GO" id="GO:0006508">
    <property type="term" value="P:proteolysis"/>
    <property type="evidence" value="ECO:0007669"/>
    <property type="project" value="UniProtKB-KW"/>
</dbReference>
<dbReference type="Pfam" id="PF00905">
    <property type="entry name" value="Transpeptidase"/>
    <property type="match status" value="1"/>
</dbReference>
<keyword evidence="3 16" id="KW-0997">Cell inner membrane</keyword>
<feature type="domain" description="Penicillin-binding protein transpeptidase" evidence="17">
    <location>
        <begin position="257"/>
        <end position="553"/>
    </location>
</feature>
<evidence type="ECO:0000256" key="16">
    <source>
        <dbReference type="HAMAP-Rule" id="MF_02080"/>
    </source>
</evidence>
<name>A0A7G5EMR1_9BURK</name>
<keyword evidence="13 16" id="KW-0717">Septation</keyword>
<evidence type="ECO:0000256" key="1">
    <source>
        <dbReference type="ARBA" id="ARBA00004370"/>
    </source>
</evidence>
<dbReference type="HAMAP" id="MF_02080">
    <property type="entry name" value="FtsI_transpept"/>
    <property type="match status" value="1"/>
</dbReference>
<dbReference type="EMBL" id="CP058554">
    <property type="protein sequence ID" value="QMV75286.1"/>
    <property type="molecule type" value="Genomic_DNA"/>
</dbReference>
<dbReference type="GO" id="GO:0009252">
    <property type="term" value="P:peptidoglycan biosynthetic process"/>
    <property type="evidence" value="ECO:0007669"/>
    <property type="project" value="UniProtKB-UniRule"/>
</dbReference>
<dbReference type="InterPro" id="IPR001460">
    <property type="entry name" value="PCN-bd_Tpept"/>
</dbReference>
<keyword evidence="2 16" id="KW-1003">Cell membrane</keyword>
<keyword evidence="8 16" id="KW-0378">Hydrolase</keyword>
<comment type="subcellular location">
    <subcellularLocation>
        <location evidence="1">Membrane</location>
    </subcellularLocation>
</comment>
<feature type="active site" description="Acyl-ester intermediate" evidence="16">
    <location>
        <position position="304"/>
    </location>
</feature>
<dbReference type="Gene3D" id="3.90.1310.10">
    <property type="entry name" value="Penicillin-binding protein 2a (Domain 2)"/>
    <property type="match status" value="1"/>
</dbReference>
<evidence type="ECO:0000313" key="20">
    <source>
        <dbReference type="Proteomes" id="UP000515240"/>
    </source>
</evidence>
<comment type="function">
    <text evidence="16">Catalyzes cross-linking of the peptidoglycan cell wall at the division septum.</text>
</comment>
<dbReference type="GO" id="GO:0008955">
    <property type="term" value="F:peptidoglycan glycosyltransferase activity"/>
    <property type="evidence" value="ECO:0007669"/>
    <property type="project" value="InterPro"/>
</dbReference>
<dbReference type="Pfam" id="PF03717">
    <property type="entry name" value="PBP_dimer"/>
    <property type="match status" value="1"/>
</dbReference>
<proteinExistence type="inferred from homology"/>
<dbReference type="GO" id="GO:0009002">
    <property type="term" value="F:serine-type D-Ala-D-Ala carboxypeptidase activity"/>
    <property type="evidence" value="ECO:0007669"/>
    <property type="project" value="UniProtKB-UniRule"/>
</dbReference>
<dbReference type="GO" id="GO:0000917">
    <property type="term" value="P:division septum assembly"/>
    <property type="evidence" value="ECO:0007669"/>
    <property type="project" value="UniProtKB-KW"/>
</dbReference>
<keyword evidence="20" id="KW-1185">Reference proteome</keyword>
<gene>
    <name evidence="16" type="primary">ftsI</name>
    <name evidence="19" type="ORF">HS961_21885</name>
</gene>
<feature type="domain" description="Penicillin-binding protein dimerisation" evidence="18">
    <location>
        <begin position="65"/>
        <end position="215"/>
    </location>
</feature>
<dbReference type="GO" id="GO:0043093">
    <property type="term" value="P:FtsZ-dependent cytokinesis"/>
    <property type="evidence" value="ECO:0007669"/>
    <property type="project" value="UniProtKB-UniRule"/>
</dbReference>
<keyword evidence="7 16" id="KW-0812">Transmembrane</keyword>
<dbReference type="PANTHER" id="PTHR30627">
    <property type="entry name" value="PEPTIDOGLYCAN D,D-TRANSPEPTIDASE"/>
    <property type="match status" value="1"/>
</dbReference>
<evidence type="ECO:0000256" key="12">
    <source>
        <dbReference type="ARBA" id="ARBA00023136"/>
    </source>
</evidence>
<dbReference type="PANTHER" id="PTHR30627:SF1">
    <property type="entry name" value="PEPTIDOGLYCAN D,D-TRANSPEPTIDASE FTSI"/>
    <property type="match status" value="1"/>
</dbReference>
<dbReference type="GO" id="GO:0005886">
    <property type="term" value="C:plasma membrane"/>
    <property type="evidence" value="ECO:0007669"/>
    <property type="project" value="UniProtKB-UniRule"/>
</dbReference>
<evidence type="ECO:0000256" key="6">
    <source>
        <dbReference type="ARBA" id="ARBA00022670"/>
    </source>
</evidence>
<dbReference type="KEGG" id="cpis:HS961_21885"/>
<dbReference type="InterPro" id="IPR005311">
    <property type="entry name" value="PBP_dimer"/>
</dbReference>
<keyword evidence="6 16" id="KW-0645">Protease</keyword>
<evidence type="ECO:0000256" key="15">
    <source>
        <dbReference type="ARBA" id="ARBA00023316"/>
    </source>
</evidence>
<evidence type="ECO:0000256" key="2">
    <source>
        <dbReference type="ARBA" id="ARBA00022475"/>
    </source>
</evidence>
<dbReference type="InterPro" id="IPR036138">
    <property type="entry name" value="PBP_dimer_sf"/>
</dbReference>
<evidence type="ECO:0000256" key="13">
    <source>
        <dbReference type="ARBA" id="ARBA00023210"/>
    </source>
</evidence>
<dbReference type="SUPFAM" id="SSF56519">
    <property type="entry name" value="Penicillin binding protein dimerisation domain"/>
    <property type="match status" value="1"/>
</dbReference>
<dbReference type="Gene3D" id="3.30.450.330">
    <property type="match status" value="1"/>
</dbReference>
<evidence type="ECO:0000256" key="4">
    <source>
        <dbReference type="ARBA" id="ARBA00022618"/>
    </source>
</evidence>
<evidence type="ECO:0000256" key="3">
    <source>
        <dbReference type="ARBA" id="ARBA00022519"/>
    </source>
</evidence>
<evidence type="ECO:0000256" key="14">
    <source>
        <dbReference type="ARBA" id="ARBA00023306"/>
    </source>
</evidence>
<sequence>MSKDMRYSTSPLLAERTPMWRSRFIMIGLALAFTGLIGRAAYVQVIGNDFFLRQGEVRFARTIELPANRGRILDRNGLILASSVPASSIWAIPEDVDQDDPAIKGKLAEIAKLIGMPKAQFDAKLADEDKSFVWIKRQLDWDIGQKIKALDVKGIYLRKEYKRQYPEGESAAHVVGFTNVEDQGQEGMELAFNTELGGKAGSRRVIKDRLGRIVEGVGVETPPQEGQDIQLSIDSKVQFFAYQKLRDQVAAFKAKAGSVVVMDAHTGEVLALANYPSYDPNNRSRLTGEQLRNRAITDTFEPGSTMKPITVGTALELGRVKNTTIIDTTPGRYAIGGFTISDTHNYGALTVDGVIQKSSNVGALKVAQKMSAQEMWNVHSALGYGQKPQIAFPGAASGRLRPWKTWKPVEQATISYGYGLSASLFQMARSYTVFSNDGNVIPATMLKRTGRPAGTPVFSKKTAELVRHMLWLAAGPGGTGQKAQTVGYSIGGKSGTARKQQGRGYAAGKYRAWFTGIAPIENPRIIVAVMVDEPSQGSFYGGTVAGPVFSEVVQQTLRLMGVQPDMSVKPQIVANDVEEPL</sequence>
<evidence type="ECO:0000256" key="10">
    <source>
        <dbReference type="ARBA" id="ARBA00022984"/>
    </source>
</evidence>
<keyword evidence="14 16" id="KW-0131">Cell cycle</keyword>
<dbReference type="AlphaFoldDB" id="A0A7G5EMR1"/>
<keyword evidence="10 16" id="KW-0573">Peptidoglycan synthesis</keyword>
<keyword evidence="4 16" id="KW-0132">Cell division</keyword>
<accession>A0A7G5EMR1</accession>
<evidence type="ECO:0000256" key="5">
    <source>
        <dbReference type="ARBA" id="ARBA00022645"/>
    </source>
</evidence>
<dbReference type="UniPathway" id="UPA00219"/>
<keyword evidence="5 16" id="KW-0121">Carboxypeptidase</keyword>
<reference evidence="19 20" key="1">
    <citation type="journal article" date="2020" name="G3 (Bethesda)">
        <title>CeMbio - The Caenorhabditis elegans Microbiome Resource.</title>
        <authorList>
            <person name="Dirksen P."/>
            <person name="Assie A."/>
            <person name="Zimmermann J."/>
            <person name="Zhang F."/>
            <person name="Tietje A.M."/>
            <person name="Marsh S.A."/>
            <person name="Felix M.A."/>
            <person name="Shapira M."/>
            <person name="Kaleta C."/>
            <person name="Schulenburg H."/>
            <person name="Samuel B."/>
        </authorList>
    </citation>
    <scope>NUCLEOTIDE SEQUENCE [LARGE SCALE GENOMIC DNA]</scope>
    <source>
        <strain evidence="19 20">BIGb0172</strain>
    </source>
</reference>
<dbReference type="RefSeq" id="WP_182325542.1">
    <property type="nucleotide sequence ID" value="NZ_CP058554.1"/>
</dbReference>
<dbReference type="InterPro" id="IPR037532">
    <property type="entry name" value="FtsI_transpept"/>
</dbReference>
<evidence type="ECO:0000256" key="9">
    <source>
        <dbReference type="ARBA" id="ARBA00022960"/>
    </source>
</evidence>
<keyword evidence="12 16" id="KW-0472">Membrane</keyword>
<dbReference type="Gene3D" id="3.40.710.10">
    <property type="entry name" value="DD-peptidase/beta-lactamase superfamily"/>
    <property type="match status" value="1"/>
</dbReference>
<comment type="pathway">
    <text evidence="16">Cell wall biogenesis; peptidoglycan biosynthesis.</text>
</comment>
<evidence type="ECO:0000256" key="11">
    <source>
        <dbReference type="ARBA" id="ARBA00022989"/>
    </source>
</evidence>
<keyword evidence="9 16" id="KW-0133">Cell shape</keyword>
<dbReference type="SUPFAM" id="SSF56601">
    <property type="entry name" value="beta-lactamase/transpeptidase-like"/>
    <property type="match status" value="1"/>
</dbReference>
<evidence type="ECO:0000259" key="17">
    <source>
        <dbReference type="Pfam" id="PF00905"/>
    </source>
</evidence>
<organism evidence="19 20">
    <name type="scientific">Comamonas piscis</name>
    <dbReference type="NCBI Taxonomy" id="1562974"/>
    <lineage>
        <taxon>Bacteria</taxon>
        <taxon>Pseudomonadati</taxon>
        <taxon>Pseudomonadota</taxon>
        <taxon>Betaproteobacteria</taxon>
        <taxon>Burkholderiales</taxon>
        <taxon>Comamonadaceae</taxon>
        <taxon>Comamonas</taxon>
    </lineage>
</organism>
<protein>
    <recommendedName>
        <fullName evidence="16">Peptidoglycan D,D-transpeptidase FtsI</fullName>
        <ecNumber evidence="16">3.4.16.4</ecNumber>
    </recommendedName>
    <alternativeName>
        <fullName evidence="16">Penicillin-binding protein 3</fullName>
        <shortName evidence="16">PBP-3</shortName>
    </alternativeName>
</protein>
<evidence type="ECO:0000313" key="19">
    <source>
        <dbReference type="EMBL" id="QMV75286.1"/>
    </source>
</evidence>
<keyword evidence="15 16" id="KW-0961">Cell wall biogenesis/degradation</keyword>
<keyword evidence="11 16" id="KW-1133">Transmembrane helix</keyword>
<dbReference type="InterPro" id="IPR012338">
    <property type="entry name" value="Beta-lactam/transpept-like"/>
</dbReference>
<evidence type="ECO:0000256" key="8">
    <source>
        <dbReference type="ARBA" id="ARBA00022801"/>
    </source>
</evidence>
<dbReference type="Gene3D" id="1.10.150.770">
    <property type="match status" value="1"/>
</dbReference>
<dbReference type="GO" id="GO:0008360">
    <property type="term" value="P:regulation of cell shape"/>
    <property type="evidence" value="ECO:0007669"/>
    <property type="project" value="UniProtKB-KW"/>
</dbReference>
<evidence type="ECO:0000259" key="18">
    <source>
        <dbReference type="Pfam" id="PF03717"/>
    </source>
</evidence>